<dbReference type="Pfam" id="PF05430">
    <property type="entry name" value="Methyltransf_30"/>
    <property type="match status" value="1"/>
</dbReference>
<dbReference type="InterPro" id="IPR008471">
    <property type="entry name" value="MnmC-like_methylTransf"/>
</dbReference>
<dbReference type="Pfam" id="PF01266">
    <property type="entry name" value="DAO"/>
    <property type="match status" value="1"/>
</dbReference>
<dbReference type="PANTHER" id="PTHR13847">
    <property type="entry name" value="SARCOSINE DEHYDROGENASE-RELATED"/>
    <property type="match status" value="1"/>
</dbReference>
<feature type="region of interest" description="Disordered" evidence="11">
    <location>
        <begin position="240"/>
        <end position="262"/>
    </location>
</feature>
<keyword evidence="15" id="KW-1185">Reference proteome</keyword>
<feature type="region of interest" description="FAD-dependent cmnm(5)s(2)U34 oxidoreductase" evidence="10">
    <location>
        <begin position="271"/>
        <end position="638"/>
    </location>
</feature>
<dbReference type="GO" id="GO:0016645">
    <property type="term" value="F:oxidoreductase activity, acting on the CH-NH group of donors"/>
    <property type="evidence" value="ECO:0007669"/>
    <property type="project" value="InterPro"/>
</dbReference>
<evidence type="ECO:0000256" key="7">
    <source>
        <dbReference type="ARBA" id="ARBA00022827"/>
    </source>
</evidence>
<dbReference type="EC" id="1.5.-.-" evidence="10"/>
<dbReference type="Gene3D" id="3.30.9.10">
    <property type="entry name" value="D-Amino Acid Oxidase, subunit A, domain 2"/>
    <property type="match status" value="1"/>
</dbReference>
<feature type="domain" description="MnmC-like methyltransferase" evidence="13">
    <location>
        <begin position="120"/>
        <end position="242"/>
    </location>
</feature>
<dbReference type="SUPFAM" id="SSF54373">
    <property type="entry name" value="FAD-linked reductases, C-terminal domain"/>
    <property type="match status" value="1"/>
</dbReference>
<evidence type="ECO:0000313" key="14">
    <source>
        <dbReference type="EMBL" id="SDX42621.1"/>
    </source>
</evidence>
<dbReference type="EMBL" id="FNNE01000009">
    <property type="protein sequence ID" value="SDX42621.1"/>
    <property type="molecule type" value="Genomic_DNA"/>
</dbReference>
<dbReference type="GO" id="GO:0002097">
    <property type="term" value="P:tRNA wobble base modification"/>
    <property type="evidence" value="ECO:0007669"/>
    <property type="project" value="UniProtKB-UniRule"/>
</dbReference>
<keyword evidence="1 10" id="KW-0963">Cytoplasm</keyword>
<comment type="function">
    <text evidence="10">Catalyzes the last two steps in the biosynthesis of 5-methylaminomethyl-2-thiouridine (mnm(5)s(2)U) at the wobble position (U34) in tRNA. Catalyzes the FAD-dependent demodification of cmnm(5)s(2)U34 to nm(5)s(2)U34, followed by the transfer of a methyl group from S-adenosyl-L-methionine to nm(5)s(2)U34, to form mnm(5)s(2)U34.</text>
</comment>
<dbReference type="NCBIfam" id="NF002481">
    <property type="entry name" value="PRK01747.1-2"/>
    <property type="match status" value="1"/>
</dbReference>
<dbReference type="InterPro" id="IPR017610">
    <property type="entry name" value="tRNA_S-uridine_synth_MnmC_C"/>
</dbReference>
<dbReference type="STRING" id="488533.SAMN04487960_10973"/>
<keyword evidence="6 10" id="KW-0819">tRNA processing</keyword>
<dbReference type="SUPFAM" id="SSF51905">
    <property type="entry name" value="FAD/NAD(P)-binding domain"/>
    <property type="match status" value="1"/>
</dbReference>
<keyword evidence="9 10" id="KW-0511">Multifunctional enzyme</keyword>
<evidence type="ECO:0000256" key="11">
    <source>
        <dbReference type="SAM" id="MobiDB-lite"/>
    </source>
</evidence>
<evidence type="ECO:0000256" key="4">
    <source>
        <dbReference type="ARBA" id="ARBA00022679"/>
    </source>
</evidence>
<organism evidence="14 15">
    <name type="scientific">Marinobacter mobilis</name>
    <dbReference type="NCBI Taxonomy" id="488533"/>
    <lineage>
        <taxon>Bacteria</taxon>
        <taxon>Pseudomonadati</taxon>
        <taxon>Pseudomonadota</taxon>
        <taxon>Gammaproteobacteria</taxon>
        <taxon>Pseudomonadales</taxon>
        <taxon>Marinobacteraceae</taxon>
        <taxon>Marinobacter</taxon>
    </lineage>
</organism>
<evidence type="ECO:0000256" key="5">
    <source>
        <dbReference type="ARBA" id="ARBA00022691"/>
    </source>
</evidence>
<gene>
    <name evidence="10" type="primary">mnmC</name>
    <name evidence="14" type="ORF">SAMN04487960_10973</name>
</gene>
<dbReference type="Proteomes" id="UP000199675">
    <property type="component" value="Unassembled WGS sequence"/>
</dbReference>
<dbReference type="InterPro" id="IPR036188">
    <property type="entry name" value="FAD/NAD-bd_sf"/>
</dbReference>
<dbReference type="HAMAP" id="MF_01102">
    <property type="entry name" value="MnmC"/>
    <property type="match status" value="1"/>
</dbReference>
<evidence type="ECO:0000256" key="6">
    <source>
        <dbReference type="ARBA" id="ARBA00022694"/>
    </source>
</evidence>
<dbReference type="PANTHER" id="PTHR13847:SF283">
    <property type="entry name" value="TRNA 5-METHYLAMINOMETHYL-2-THIOURIDINE BIOSYNTHESIS BIFUNCTIONAL PROTEIN MNMC"/>
    <property type="match status" value="1"/>
</dbReference>
<feature type="domain" description="FAD dependent oxidoreductase" evidence="12">
    <location>
        <begin position="268"/>
        <end position="612"/>
    </location>
</feature>
<sequence>MNSVDTTTQVAISPARLNWVDGVPESRDFGDVYFSRDNGLEETRYVFLGHNHLDERFRAIEQGGHFVIAESGFGTGLNFLATWQCWRNAAPPTGAVLHFVSVEKFPLTPEDLHRAHQLWPELAELAGQLQAAYPELTAGVHRIVLDGGRVRLTLFFGDALDGWKDLEFTADAWFLDGFAPSLNPELWVDDVVDAVSQHSRPGTTIATFTAVGRIRRALIASGFEMAKVPGYGRKREMLTGTYEPREPHRPDKDLTDTGPAGIQPSRSAVIVGAGMAGSLLARNLAERGLRVTVVDSGTAPGHGASGNQQGALYVKLGVDYSPQTQLALSALLYAQRFYPSREGSAWFPTGVLQIAYSDAEQRRQSKFLASNNYPPSIVCPVTPNEASDLAGIPIKQSGLWFAQSGWLKPPVLCNQMLEHPGITTRFGFDVADKFHMNGRWRITSRQGETVDADTLVLCAGHRVTELLPEGQYRFKPIRGQVTLLDQTAIQPPACVICGNRYLNPADNDLCLTGASFDLRDSNPELTTASHQENLEELARMLPGIFTKTGVATESLGGRVGFRCTTHDYQPVVGPLDIEDAEDTNEATKAYLLTGFGSKGLTYGPLLAEYLADVISGQPRALPISMSQRLRAERCRNQS</sequence>
<comment type="similarity">
    <text evidence="10">In the C-terminal section; belongs to the DAO family.</text>
</comment>
<name>A0A1H3BLK5_9GAMM</name>
<dbReference type="GO" id="GO:0050660">
    <property type="term" value="F:flavin adenine dinucleotide binding"/>
    <property type="evidence" value="ECO:0007669"/>
    <property type="project" value="UniProtKB-UniRule"/>
</dbReference>
<evidence type="ECO:0000256" key="2">
    <source>
        <dbReference type="ARBA" id="ARBA00022603"/>
    </source>
</evidence>
<dbReference type="GO" id="GO:0005737">
    <property type="term" value="C:cytoplasm"/>
    <property type="evidence" value="ECO:0007669"/>
    <property type="project" value="UniProtKB-SubCell"/>
</dbReference>
<dbReference type="InterPro" id="IPR047785">
    <property type="entry name" value="tRNA_MNMC2"/>
</dbReference>
<evidence type="ECO:0000313" key="15">
    <source>
        <dbReference type="Proteomes" id="UP000199675"/>
    </source>
</evidence>
<evidence type="ECO:0000256" key="8">
    <source>
        <dbReference type="ARBA" id="ARBA00023002"/>
    </source>
</evidence>
<comment type="cofactor">
    <cofactor evidence="10">
        <name>FAD</name>
        <dbReference type="ChEBI" id="CHEBI:57692"/>
    </cofactor>
</comment>
<evidence type="ECO:0000256" key="9">
    <source>
        <dbReference type="ARBA" id="ARBA00023268"/>
    </source>
</evidence>
<evidence type="ECO:0000256" key="1">
    <source>
        <dbReference type="ARBA" id="ARBA00022490"/>
    </source>
</evidence>
<accession>A0A1H3BLK5</accession>
<keyword evidence="3 10" id="KW-0285">Flavoprotein</keyword>
<evidence type="ECO:0000259" key="12">
    <source>
        <dbReference type="Pfam" id="PF01266"/>
    </source>
</evidence>
<keyword evidence="2 10" id="KW-0489">Methyltransferase</keyword>
<keyword evidence="7 10" id="KW-0274">FAD</keyword>
<dbReference type="RefSeq" id="WP_091815953.1">
    <property type="nucleotide sequence ID" value="NZ_FNNE01000009.1"/>
</dbReference>
<dbReference type="NCBIfam" id="NF033855">
    <property type="entry name" value="tRNA_MNMC2"/>
    <property type="match status" value="1"/>
</dbReference>
<keyword evidence="8 10" id="KW-0560">Oxidoreductase</keyword>
<evidence type="ECO:0000256" key="3">
    <source>
        <dbReference type="ARBA" id="ARBA00022630"/>
    </source>
</evidence>
<dbReference type="AlphaFoldDB" id="A0A1H3BLK5"/>
<dbReference type="OrthoDB" id="9786494at2"/>
<evidence type="ECO:0000256" key="10">
    <source>
        <dbReference type="HAMAP-Rule" id="MF_01102"/>
    </source>
</evidence>
<comment type="subcellular location">
    <subcellularLocation>
        <location evidence="10">Cytoplasm</location>
    </subcellularLocation>
</comment>
<protein>
    <recommendedName>
        <fullName evidence="10">tRNA 5-methylaminomethyl-2-thiouridine biosynthesis bifunctional protein MnmC</fullName>
        <shortName evidence="10">tRNA mnm(5)s(2)U biosynthesis bifunctional protein</shortName>
    </recommendedName>
    <domain>
        <recommendedName>
            <fullName evidence="10">tRNA (mnm(5)s(2)U34)-methyltransferase</fullName>
            <ecNumber evidence="10">2.1.1.61</ecNumber>
        </recommendedName>
    </domain>
    <domain>
        <recommendedName>
            <fullName evidence="10">FAD-dependent cmnm(5)s(2)U34 oxidoreductase</fullName>
            <ecNumber evidence="10">1.5.-.-</ecNumber>
        </recommendedName>
    </domain>
</protein>
<dbReference type="Gene3D" id="3.40.50.150">
    <property type="entry name" value="Vaccinia Virus protein VP39"/>
    <property type="match status" value="1"/>
</dbReference>
<keyword evidence="4 10" id="KW-0808">Transferase</keyword>
<proteinExistence type="inferred from homology"/>
<dbReference type="InterPro" id="IPR023032">
    <property type="entry name" value="tRNA_MAMT_biosynth_bifunc_MnmC"/>
</dbReference>
<evidence type="ECO:0000259" key="13">
    <source>
        <dbReference type="Pfam" id="PF05430"/>
    </source>
</evidence>
<dbReference type="EC" id="2.1.1.61" evidence="10"/>
<feature type="compositionally biased region" description="Basic and acidic residues" evidence="11">
    <location>
        <begin position="240"/>
        <end position="255"/>
    </location>
</feature>
<comment type="similarity">
    <text evidence="10">In the N-terminal section; belongs to the methyltransferase superfamily. tRNA (mnm(5)s(2)U34)-methyltransferase family.</text>
</comment>
<dbReference type="InterPro" id="IPR029063">
    <property type="entry name" value="SAM-dependent_MTases_sf"/>
</dbReference>
<dbReference type="Gene3D" id="3.50.50.60">
    <property type="entry name" value="FAD/NAD(P)-binding domain"/>
    <property type="match status" value="1"/>
</dbReference>
<dbReference type="GO" id="GO:0032259">
    <property type="term" value="P:methylation"/>
    <property type="evidence" value="ECO:0007669"/>
    <property type="project" value="UniProtKB-KW"/>
</dbReference>
<keyword evidence="5 10" id="KW-0949">S-adenosyl-L-methionine</keyword>
<dbReference type="InterPro" id="IPR006076">
    <property type="entry name" value="FAD-dep_OxRdtase"/>
</dbReference>
<comment type="catalytic activity">
    <reaction evidence="10">
        <text>5-aminomethyl-2-thiouridine(34) in tRNA + S-adenosyl-L-methionine = 5-methylaminomethyl-2-thiouridine(34) in tRNA + S-adenosyl-L-homocysteine + H(+)</text>
        <dbReference type="Rhea" id="RHEA:19569"/>
        <dbReference type="Rhea" id="RHEA-COMP:10195"/>
        <dbReference type="Rhea" id="RHEA-COMP:10197"/>
        <dbReference type="ChEBI" id="CHEBI:15378"/>
        <dbReference type="ChEBI" id="CHEBI:57856"/>
        <dbReference type="ChEBI" id="CHEBI:59789"/>
        <dbReference type="ChEBI" id="CHEBI:74454"/>
        <dbReference type="ChEBI" id="CHEBI:74455"/>
        <dbReference type="EC" id="2.1.1.61"/>
    </reaction>
</comment>
<feature type="region of interest" description="tRNA (mnm(5)s(2)U34)-methyltransferase" evidence="10">
    <location>
        <begin position="1"/>
        <end position="243"/>
    </location>
</feature>
<dbReference type="GO" id="GO:0004808">
    <property type="term" value="F:tRNA (5-methylaminomethyl-2-thiouridylate)(34)-methyltransferase activity"/>
    <property type="evidence" value="ECO:0007669"/>
    <property type="project" value="UniProtKB-EC"/>
</dbReference>
<reference evidence="14 15" key="1">
    <citation type="submission" date="2016-10" db="EMBL/GenBank/DDBJ databases">
        <authorList>
            <person name="de Groot N.N."/>
        </authorList>
    </citation>
    <scope>NUCLEOTIDE SEQUENCE [LARGE SCALE GENOMIC DNA]</scope>
    <source>
        <strain evidence="14 15">CGMCC 1.7059</strain>
    </source>
</reference>
<dbReference type="NCBIfam" id="TIGR03197">
    <property type="entry name" value="MnmC_Cterm"/>
    <property type="match status" value="1"/>
</dbReference>